<keyword evidence="5" id="KW-0808">Transferase</keyword>
<feature type="domain" description="Response regulatory" evidence="3">
    <location>
        <begin position="4"/>
        <end position="118"/>
    </location>
</feature>
<dbReference type="EMBL" id="SJPZ01000001">
    <property type="protein sequence ID" value="TWU67062.1"/>
    <property type="molecule type" value="Genomic_DNA"/>
</dbReference>
<dbReference type="RefSeq" id="WP_145298306.1">
    <property type="nucleotide sequence ID" value="NZ_CP036319.1"/>
</dbReference>
<dbReference type="InterPro" id="IPR011006">
    <property type="entry name" value="CheY-like_superfamily"/>
</dbReference>
<dbReference type="Proteomes" id="UP000317238">
    <property type="component" value="Unassembled WGS sequence"/>
</dbReference>
<dbReference type="InterPro" id="IPR001789">
    <property type="entry name" value="Sig_transdc_resp-reg_receiver"/>
</dbReference>
<dbReference type="PANTHER" id="PTHR44591">
    <property type="entry name" value="STRESS RESPONSE REGULATOR PROTEIN 1"/>
    <property type="match status" value="1"/>
</dbReference>
<proteinExistence type="predicted"/>
<dbReference type="GO" id="GO:0000160">
    <property type="term" value="P:phosphorelay signal transduction system"/>
    <property type="evidence" value="ECO:0007669"/>
    <property type="project" value="InterPro"/>
</dbReference>
<evidence type="ECO:0000256" key="2">
    <source>
        <dbReference type="PROSITE-ProRule" id="PRU00169"/>
    </source>
</evidence>
<dbReference type="PANTHER" id="PTHR44591:SF23">
    <property type="entry name" value="CHEY SUBFAMILY"/>
    <property type="match status" value="1"/>
</dbReference>
<dbReference type="EC" id="2.7.-.-" evidence="5"/>
<dbReference type="Pfam" id="PF00072">
    <property type="entry name" value="Response_reg"/>
    <property type="match status" value="1"/>
</dbReference>
<dbReference type="PROSITE" id="PS50110">
    <property type="entry name" value="RESPONSE_REGULATORY"/>
    <property type="match status" value="1"/>
</dbReference>
<reference evidence="6 7" key="1">
    <citation type="submission" date="2019-02" db="EMBL/GenBank/DDBJ databases">
        <title>Deep-cultivation of Planctomycetes and their phenomic and genomic characterization uncovers novel biology.</title>
        <authorList>
            <person name="Wiegand S."/>
            <person name="Jogler M."/>
            <person name="Boedeker C."/>
            <person name="Pinto D."/>
            <person name="Vollmers J."/>
            <person name="Rivas-Marin E."/>
            <person name="Kohn T."/>
            <person name="Peeters S.H."/>
            <person name="Heuer A."/>
            <person name="Rast P."/>
            <person name="Oberbeckmann S."/>
            <person name="Bunk B."/>
            <person name="Jeske O."/>
            <person name="Meyerdierks A."/>
            <person name="Storesund J.E."/>
            <person name="Kallscheuer N."/>
            <person name="Luecker S."/>
            <person name="Lage O.M."/>
            <person name="Pohl T."/>
            <person name="Merkel B.J."/>
            <person name="Hornburger P."/>
            <person name="Mueller R.-W."/>
            <person name="Bruemmer F."/>
            <person name="Labrenz M."/>
            <person name="Spormann A.M."/>
            <person name="Op Den Camp H."/>
            <person name="Overmann J."/>
            <person name="Amann R."/>
            <person name="Jetten M.S.M."/>
            <person name="Mascher T."/>
            <person name="Medema M.H."/>
            <person name="Devos D.P."/>
            <person name="Kaster A.-K."/>
            <person name="Ovreas L."/>
            <person name="Rohde M."/>
            <person name="Galperin M.Y."/>
            <person name="Jogler C."/>
        </authorList>
    </citation>
    <scope>NUCLEOTIDE SEQUENCE [LARGE SCALE GENOMIC DNA]</scope>
    <source>
        <strain evidence="4 7">Pan14r</strain>
        <strain evidence="5 6">V7</strain>
    </source>
</reference>
<dbReference type="EMBL" id="SJPL01000001">
    <property type="protein sequence ID" value="TWT68885.1"/>
    <property type="molecule type" value="Genomic_DNA"/>
</dbReference>
<protein>
    <submittedName>
        <fullName evidence="5">Sporulation initiation phosphotransferase F</fullName>
        <ecNumber evidence="5">2.7.-.-</ecNumber>
    </submittedName>
</protein>
<sequence length="127" mass="13947">MVPNLLITDDDAALRGVLSDALTRSGFCVHQAADGQQALHVLGDTEIHFALVDVHMPRVTGLELLRRLGDVPKRPPCALMSADWNDEIEAEARRFAAYKVVHKPVRLGQIRGIVADALLDVYGWKPA</sequence>
<evidence type="ECO:0000256" key="1">
    <source>
        <dbReference type="ARBA" id="ARBA00022553"/>
    </source>
</evidence>
<evidence type="ECO:0000313" key="5">
    <source>
        <dbReference type="EMBL" id="TWU67062.1"/>
    </source>
</evidence>
<evidence type="ECO:0000313" key="7">
    <source>
        <dbReference type="Proteomes" id="UP000317238"/>
    </source>
</evidence>
<evidence type="ECO:0000313" key="4">
    <source>
        <dbReference type="EMBL" id="TWT68885.1"/>
    </source>
</evidence>
<dbReference type="GO" id="GO:0016740">
    <property type="term" value="F:transferase activity"/>
    <property type="evidence" value="ECO:0007669"/>
    <property type="project" value="UniProtKB-KW"/>
</dbReference>
<dbReference type="CDD" id="cd00156">
    <property type="entry name" value="REC"/>
    <property type="match status" value="1"/>
</dbReference>
<evidence type="ECO:0000313" key="6">
    <source>
        <dbReference type="Proteomes" id="UP000316476"/>
    </source>
</evidence>
<dbReference type="Proteomes" id="UP000316476">
    <property type="component" value="Unassembled WGS sequence"/>
</dbReference>
<evidence type="ECO:0000259" key="3">
    <source>
        <dbReference type="PROSITE" id="PS50110"/>
    </source>
</evidence>
<dbReference type="InterPro" id="IPR050595">
    <property type="entry name" value="Bact_response_regulator"/>
</dbReference>
<dbReference type="SUPFAM" id="SSF52172">
    <property type="entry name" value="CheY-like"/>
    <property type="match status" value="1"/>
</dbReference>
<dbReference type="AlphaFoldDB" id="A0A5C6FVE4"/>
<accession>A0A5C6FVE4</accession>
<dbReference type="OrthoDB" id="280492at2"/>
<comment type="caution">
    <text evidence="5">The sequence shown here is derived from an EMBL/GenBank/DDBJ whole genome shotgun (WGS) entry which is preliminary data.</text>
</comment>
<name>A0A5C6FVE4_9PLAN</name>
<dbReference type="SMART" id="SM00448">
    <property type="entry name" value="REC"/>
    <property type="match status" value="1"/>
</dbReference>
<feature type="modified residue" description="4-aspartylphosphate" evidence="2">
    <location>
        <position position="53"/>
    </location>
</feature>
<accession>A0A5C5Y3N9</accession>
<gene>
    <name evidence="5" type="primary">spo0F</name>
    <name evidence="4" type="ORF">Pan14r_11680</name>
    <name evidence="5" type="ORF">V7x_26340</name>
</gene>
<keyword evidence="1 2" id="KW-0597">Phosphoprotein</keyword>
<keyword evidence="7" id="KW-1185">Reference proteome</keyword>
<organism evidence="5 6">
    <name type="scientific">Crateriforma conspicua</name>
    <dbReference type="NCBI Taxonomy" id="2527996"/>
    <lineage>
        <taxon>Bacteria</taxon>
        <taxon>Pseudomonadati</taxon>
        <taxon>Planctomycetota</taxon>
        <taxon>Planctomycetia</taxon>
        <taxon>Planctomycetales</taxon>
        <taxon>Planctomycetaceae</taxon>
        <taxon>Crateriforma</taxon>
    </lineage>
</organism>
<dbReference type="Gene3D" id="3.40.50.2300">
    <property type="match status" value="1"/>
</dbReference>